<evidence type="ECO:0000256" key="7">
    <source>
        <dbReference type="ARBA" id="ARBA00022741"/>
    </source>
</evidence>
<feature type="domain" description="Calpain catalytic" evidence="16">
    <location>
        <begin position="653"/>
        <end position="851"/>
    </location>
</feature>
<evidence type="ECO:0000313" key="18">
    <source>
        <dbReference type="Proteomes" id="UP001620645"/>
    </source>
</evidence>
<dbReference type="InterPro" id="IPR038765">
    <property type="entry name" value="Papain-like_cys_pep_sf"/>
</dbReference>
<dbReference type="InterPro" id="IPR009100">
    <property type="entry name" value="AcylCoA_DH/oxidase_NM_dom_sf"/>
</dbReference>
<feature type="active site" evidence="14">
    <location>
        <position position="810"/>
    </location>
</feature>
<name>A0ABD2IVS7_HETSC</name>
<keyword evidence="6" id="KW-0285">Flavoprotein</keyword>
<dbReference type="InterPro" id="IPR037069">
    <property type="entry name" value="AcylCoA_DH/ox_N_sf"/>
</dbReference>
<keyword evidence="9" id="KW-0276">Fatty acid metabolism</keyword>
<evidence type="ECO:0000259" key="16">
    <source>
        <dbReference type="PROSITE" id="PS50203"/>
    </source>
</evidence>
<keyword evidence="13" id="KW-0576">Peroxisome</keyword>
<dbReference type="GO" id="GO:0005524">
    <property type="term" value="F:ATP binding"/>
    <property type="evidence" value="ECO:0007669"/>
    <property type="project" value="UniProtKB-KW"/>
</dbReference>
<evidence type="ECO:0000256" key="2">
    <source>
        <dbReference type="ARBA" id="ARBA00004275"/>
    </source>
</evidence>
<sequence>MDPSRDNPDLTEERRKAKFDPEKLGNFFWQGQLKRRRQICDYVQSQGTELAPAQPVPFMTRMEKLEDVARLSVGMRKHAENVIDVGSPQEQFYFNSLICGYDGSPFHLHFIMALPAMINNCDEEQAAEWLPKLFNCEIIATYVQTEMGHGTNLKALETTATYDASRQEFVFNSPTITSTKWWPGNLGKTANFAVVMAQLYTNGKCYGAHPFWVQLRDIETHKPLPGITVGDIGPKFGIGSNDNGFLRFNNYRIPRMHMLMKHAKVLPSGEYVPPMHSKVGYTSMMYVRSVMGEIRPGAGEVKVLDYQTQQYRLFPQIARVYAIAFTGIYIMDMYKSVMANINAGDASLLSDLHSLGSGLKSVTSWQTSLGIEQCRMACGGHGYSEASGLPALYTMAVGGCTYEGENMVMLLQCARSLMKLAAELRSSDRTNQRDAKKCANPVTGYLYNVSPPQKCRISQESGPDAYLEAFEHVARRNVFRAYERLDQLRKRGRSAEEAWNESGVALTKASKAHTMNFMAKTFVERTKLMDDPASRAVLENFVSLFLSYELLHCAEPLLEDSFISAQQMEYVRLKMYDSMQRIRPNAVTVVDSFDFTDAELKSVLGRRDGNVYEHLLEWAQKSPINAHDVLPFHDKYLGNYMKEVKLVLFFECIFHFHFWRYGRWTEVIIDDRLPCRNDGQLLYSRPPTENVFWAILLEKAYAKMYGGYAVLSGGRVSDCFSDLTGGITEEWDLKSLDVAKRRDMELILVKRPPNSCVKNYSDYCVYGCATGPVNSDLTRAGLVENHAYAIMEARELIVENRQSIVMLLRNPWGWANWNGQYSPDSAEWKRLPAGNARYMRNKLNDNCGGFW</sequence>
<dbReference type="SUPFAM" id="SSF54001">
    <property type="entry name" value="Cysteine proteinases"/>
    <property type="match status" value="1"/>
</dbReference>
<comment type="cofactor">
    <cofactor evidence="1">
        <name>FAD</name>
        <dbReference type="ChEBI" id="CHEBI:57692"/>
    </cofactor>
</comment>
<dbReference type="GO" id="GO:0006631">
    <property type="term" value="P:fatty acid metabolic process"/>
    <property type="evidence" value="ECO:0007669"/>
    <property type="project" value="UniProtKB-KW"/>
</dbReference>
<dbReference type="Pfam" id="PF22924">
    <property type="entry name" value="ACOX_C_alpha1"/>
    <property type="match status" value="1"/>
</dbReference>
<keyword evidence="7" id="KW-0547">Nucleotide-binding</keyword>
<evidence type="ECO:0000256" key="5">
    <source>
        <dbReference type="ARBA" id="ARBA00007623"/>
    </source>
</evidence>
<evidence type="ECO:0000256" key="12">
    <source>
        <dbReference type="ARBA" id="ARBA00023098"/>
    </source>
</evidence>
<dbReference type="Proteomes" id="UP001620645">
    <property type="component" value="Unassembled WGS sequence"/>
</dbReference>
<evidence type="ECO:0000256" key="3">
    <source>
        <dbReference type="ARBA" id="ARBA00004846"/>
    </source>
</evidence>
<reference evidence="17 18" key="1">
    <citation type="submission" date="2024-10" db="EMBL/GenBank/DDBJ databases">
        <authorList>
            <person name="Kim D."/>
        </authorList>
    </citation>
    <scope>NUCLEOTIDE SEQUENCE [LARGE SCALE GENOMIC DNA]</scope>
    <source>
        <strain evidence="17">Taebaek</strain>
    </source>
</reference>
<evidence type="ECO:0000256" key="15">
    <source>
        <dbReference type="PROSITE-ProRule" id="PRU00239"/>
    </source>
</evidence>
<evidence type="ECO:0000256" key="1">
    <source>
        <dbReference type="ARBA" id="ARBA00001974"/>
    </source>
</evidence>
<comment type="subcellular location">
    <subcellularLocation>
        <location evidence="2">Peroxisome</location>
    </subcellularLocation>
</comment>
<evidence type="ECO:0000256" key="4">
    <source>
        <dbReference type="ARBA" id="ARBA00006288"/>
    </source>
</evidence>
<evidence type="ECO:0000256" key="14">
    <source>
        <dbReference type="PIRSR" id="PIRSR622684-1"/>
    </source>
</evidence>
<dbReference type="AlphaFoldDB" id="A0ABD2IVS7"/>
<comment type="similarity">
    <text evidence="4">Belongs to the acyl-CoA oxidase family.</text>
</comment>
<comment type="caution">
    <text evidence="17">The sequence shown here is derived from an EMBL/GenBank/DDBJ whole genome shotgun (WGS) entry which is preliminary data.</text>
</comment>
<gene>
    <name evidence="17" type="ORF">niasHS_008896</name>
</gene>
<dbReference type="SUPFAM" id="SSF56645">
    <property type="entry name" value="Acyl-CoA dehydrogenase NM domain-like"/>
    <property type="match status" value="1"/>
</dbReference>
<dbReference type="InterPro" id="IPR046373">
    <property type="entry name" value="Acyl-CoA_Oxase/DH_mid-dom_sf"/>
</dbReference>
<evidence type="ECO:0000256" key="9">
    <source>
        <dbReference type="ARBA" id="ARBA00022832"/>
    </source>
</evidence>
<dbReference type="GO" id="GO:0016491">
    <property type="term" value="F:oxidoreductase activity"/>
    <property type="evidence" value="ECO:0007669"/>
    <property type="project" value="UniProtKB-KW"/>
</dbReference>
<dbReference type="InterPro" id="IPR036250">
    <property type="entry name" value="AcylCo_DH-like_C"/>
</dbReference>
<dbReference type="InterPro" id="IPR029320">
    <property type="entry name" value="Acyl-CoA_ox_N"/>
</dbReference>
<dbReference type="SUPFAM" id="SSF47203">
    <property type="entry name" value="Acyl-CoA dehydrogenase C-terminal domain-like"/>
    <property type="match status" value="2"/>
</dbReference>
<dbReference type="Pfam" id="PF00648">
    <property type="entry name" value="Peptidase_C2"/>
    <property type="match status" value="1"/>
</dbReference>
<proteinExistence type="inferred from homology"/>
<evidence type="ECO:0000256" key="11">
    <source>
        <dbReference type="ARBA" id="ARBA00023002"/>
    </source>
</evidence>
<protein>
    <recommendedName>
        <fullName evidence="16">Calpain catalytic domain-containing protein</fullName>
    </recommendedName>
</protein>
<dbReference type="InterPro" id="IPR012258">
    <property type="entry name" value="Acyl-CoA_oxidase"/>
</dbReference>
<accession>A0ABD2IVS7</accession>
<evidence type="ECO:0000256" key="8">
    <source>
        <dbReference type="ARBA" id="ARBA00022827"/>
    </source>
</evidence>
<evidence type="ECO:0000256" key="10">
    <source>
        <dbReference type="ARBA" id="ARBA00022840"/>
    </source>
</evidence>
<dbReference type="Gene3D" id="1.20.140.10">
    <property type="entry name" value="Butyryl-CoA Dehydrogenase, subunit A, domain 3"/>
    <property type="match status" value="2"/>
</dbReference>
<dbReference type="GO" id="GO:0005777">
    <property type="term" value="C:peroxisome"/>
    <property type="evidence" value="ECO:0007669"/>
    <property type="project" value="UniProtKB-SubCell"/>
</dbReference>
<evidence type="ECO:0000256" key="6">
    <source>
        <dbReference type="ARBA" id="ARBA00022630"/>
    </source>
</evidence>
<dbReference type="Pfam" id="PF01756">
    <property type="entry name" value="ACOX"/>
    <property type="match status" value="1"/>
</dbReference>
<keyword evidence="10" id="KW-0067">ATP-binding</keyword>
<dbReference type="FunFam" id="2.40.110.10:FF:000003">
    <property type="entry name" value="Acyl-coenzyme A oxidase"/>
    <property type="match status" value="1"/>
</dbReference>
<dbReference type="InterPro" id="IPR002655">
    <property type="entry name" value="Acyl-CoA_oxidase_C"/>
</dbReference>
<keyword evidence="12" id="KW-0443">Lipid metabolism</keyword>
<keyword evidence="11" id="KW-0560">Oxidoreductase</keyword>
<dbReference type="Gene3D" id="2.40.110.10">
    <property type="entry name" value="Butyryl-CoA Dehydrogenase, subunit A, domain 2"/>
    <property type="match status" value="1"/>
</dbReference>
<dbReference type="EMBL" id="JBICCN010000244">
    <property type="protein sequence ID" value="KAL3084024.1"/>
    <property type="molecule type" value="Genomic_DNA"/>
</dbReference>
<dbReference type="FunFam" id="1.20.140.10:FF:000013">
    <property type="entry name" value="Acyl-coenzyme A oxidase"/>
    <property type="match status" value="1"/>
</dbReference>
<dbReference type="PANTHER" id="PTHR10909">
    <property type="entry name" value="ELECTRON TRANSPORT OXIDOREDUCTASE"/>
    <property type="match status" value="1"/>
</dbReference>
<dbReference type="Gene3D" id="1.10.540.10">
    <property type="entry name" value="Acyl-CoA dehydrogenase/oxidase, N-terminal domain"/>
    <property type="match status" value="1"/>
</dbReference>
<keyword evidence="18" id="KW-1185">Reference proteome</keyword>
<dbReference type="PROSITE" id="PS50203">
    <property type="entry name" value="CALPAIN_CAT"/>
    <property type="match status" value="1"/>
</dbReference>
<dbReference type="PANTHER" id="PTHR10909:SF250">
    <property type="entry name" value="PEROXISOMAL ACYL-COENZYME A OXIDASE 1"/>
    <property type="match status" value="1"/>
</dbReference>
<dbReference type="SMART" id="SM00230">
    <property type="entry name" value="CysPc"/>
    <property type="match status" value="1"/>
</dbReference>
<keyword evidence="8" id="KW-0274">FAD</keyword>
<comment type="caution">
    <text evidence="15">Lacks conserved residue(s) required for the propagation of feature annotation.</text>
</comment>
<comment type="pathway">
    <text evidence="3">Lipid metabolism; peroxisomal fatty acid beta-oxidation.</text>
</comment>
<dbReference type="Pfam" id="PF14749">
    <property type="entry name" value="Acyl-CoA_ox_N"/>
    <property type="match status" value="1"/>
</dbReference>
<dbReference type="InterPro" id="IPR055060">
    <property type="entry name" value="ACOX_C_alpha1"/>
</dbReference>
<dbReference type="PRINTS" id="PR00704">
    <property type="entry name" value="CALPAIN"/>
</dbReference>
<evidence type="ECO:0000256" key="13">
    <source>
        <dbReference type="ARBA" id="ARBA00023140"/>
    </source>
</evidence>
<comment type="similarity">
    <text evidence="5">Belongs to the peptidase C2 family.</text>
</comment>
<evidence type="ECO:0000313" key="17">
    <source>
        <dbReference type="EMBL" id="KAL3084024.1"/>
    </source>
</evidence>
<dbReference type="InterPro" id="IPR001300">
    <property type="entry name" value="Peptidase_C2_calpain_cat"/>
</dbReference>
<organism evidence="17 18">
    <name type="scientific">Heterodera schachtii</name>
    <name type="common">Sugarbeet cyst nematode worm</name>
    <name type="synonym">Tylenchus schachtii</name>
    <dbReference type="NCBI Taxonomy" id="97005"/>
    <lineage>
        <taxon>Eukaryota</taxon>
        <taxon>Metazoa</taxon>
        <taxon>Ecdysozoa</taxon>
        <taxon>Nematoda</taxon>
        <taxon>Chromadorea</taxon>
        <taxon>Rhabditida</taxon>
        <taxon>Tylenchina</taxon>
        <taxon>Tylenchomorpha</taxon>
        <taxon>Tylenchoidea</taxon>
        <taxon>Heteroderidae</taxon>
        <taxon>Heteroderinae</taxon>
        <taxon>Heterodera</taxon>
    </lineage>
</organism>
<dbReference type="Gene3D" id="3.90.70.10">
    <property type="entry name" value="Cysteine proteinases"/>
    <property type="match status" value="1"/>
</dbReference>
<dbReference type="InterPro" id="IPR022684">
    <property type="entry name" value="Calpain_cysteine_protease"/>
</dbReference>
<feature type="active site" evidence="14">
    <location>
        <position position="786"/>
    </location>
</feature>